<organism evidence="15 16">
    <name type="scientific">Nomascus leucogenys</name>
    <name type="common">Northern white-cheeked gibbon</name>
    <name type="synonym">Hylobates leucogenys</name>
    <dbReference type="NCBI Taxonomy" id="61853"/>
    <lineage>
        <taxon>Eukaryota</taxon>
        <taxon>Metazoa</taxon>
        <taxon>Chordata</taxon>
        <taxon>Craniata</taxon>
        <taxon>Vertebrata</taxon>
        <taxon>Euteleostomi</taxon>
        <taxon>Mammalia</taxon>
        <taxon>Eutheria</taxon>
        <taxon>Euarchontoglires</taxon>
        <taxon>Primates</taxon>
        <taxon>Haplorrhini</taxon>
        <taxon>Catarrhini</taxon>
        <taxon>Hylobatidae</taxon>
        <taxon>Nomascus</taxon>
    </lineage>
</organism>
<dbReference type="CTD" id="55582"/>
<dbReference type="EMBL" id="ADFV01038479">
    <property type="status" value="NOT_ANNOTATED_CDS"/>
    <property type="molecule type" value="Genomic_DNA"/>
</dbReference>
<dbReference type="GO" id="GO:0005576">
    <property type="term" value="C:extracellular region"/>
    <property type="evidence" value="ECO:0007669"/>
    <property type="project" value="GOC"/>
</dbReference>
<dbReference type="GO" id="GO:0060271">
    <property type="term" value="P:cilium assembly"/>
    <property type="evidence" value="ECO:0007669"/>
    <property type="project" value="Ensembl"/>
</dbReference>
<reference evidence="15" key="3">
    <citation type="submission" date="2025-09" db="UniProtKB">
        <authorList>
            <consortium name="Ensembl"/>
        </authorList>
    </citation>
    <scope>IDENTIFICATION</scope>
</reference>
<evidence type="ECO:0000256" key="4">
    <source>
        <dbReference type="ARBA" id="ARBA00022741"/>
    </source>
</evidence>
<feature type="binding site" evidence="11">
    <location>
        <begin position="84"/>
        <end position="91"/>
    </location>
    <ligand>
        <name>ATP</name>
        <dbReference type="ChEBI" id="CHEBI:30616"/>
    </ligand>
</feature>
<dbReference type="GeneTree" id="ENSGT00940000157487"/>
<reference evidence="15 16" key="1">
    <citation type="submission" date="2012-10" db="EMBL/GenBank/DDBJ databases">
        <authorList>
            <consortium name="Gibbon Genome Sequencing Consortium"/>
        </authorList>
    </citation>
    <scope>NUCLEOTIDE SEQUENCE [LARGE SCALE GENOMIC DNA]</scope>
</reference>
<dbReference type="Pfam" id="PF00225">
    <property type="entry name" value="Kinesin"/>
    <property type="match status" value="1"/>
</dbReference>
<dbReference type="FunFam" id="3.40.850.10:FF:000025">
    <property type="entry name" value="kinesin-like protein KIF27 isoform X1"/>
    <property type="match status" value="1"/>
</dbReference>
<dbReference type="InParanoid" id="G1QTC6"/>
<keyword evidence="5 11" id="KW-0067">ATP-binding</keyword>
<reference evidence="15" key="2">
    <citation type="submission" date="2025-08" db="UniProtKB">
        <authorList>
            <consortium name="Ensembl"/>
        </authorList>
    </citation>
    <scope>IDENTIFICATION</scope>
</reference>
<comment type="subcellular location">
    <subcellularLocation>
        <location evidence="1">Cell projection</location>
        <location evidence="1">Cilium</location>
    </subcellularLocation>
    <subcellularLocation>
        <location evidence="2">Cytoplasm</location>
        <location evidence="2">Cytoskeleton</location>
    </subcellularLocation>
</comment>
<dbReference type="InterPro" id="IPR027640">
    <property type="entry name" value="Kinesin-like_fam"/>
</dbReference>
<dbReference type="PANTHER" id="PTHR47969">
    <property type="entry name" value="CHROMOSOME-ASSOCIATED KINESIN KIF4A-RELATED"/>
    <property type="match status" value="1"/>
</dbReference>
<dbReference type="GO" id="GO:0003351">
    <property type="term" value="P:epithelial cilium movement involved in extracellular fluid movement"/>
    <property type="evidence" value="ECO:0007669"/>
    <property type="project" value="Ensembl"/>
</dbReference>
<dbReference type="SMART" id="SM00129">
    <property type="entry name" value="KISc"/>
    <property type="match status" value="1"/>
</dbReference>
<evidence type="ECO:0000256" key="6">
    <source>
        <dbReference type="ARBA" id="ARBA00023054"/>
    </source>
</evidence>
<dbReference type="EMBL" id="ADFV01038477">
    <property type="status" value="NOT_ANNOTATED_CDS"/>
    <property type="molecule type" value="Genomic_DNA"/>
</dbReference>
<feature type="region of interest" description="Disordered" evidence="13">
    <location>
        <begin position="1265"/>
        <end position="1295"/>
    </location>
</feature>
<dbReference type="EMBL" id="ADFV01038475">
    <property type="status" value="NOT_ANNOTATED_CDS"/>
    <property type="molecule type" value="Genomic_DNA"/>
</dbReference>
<dbReference type="InterPro" id="IPR001752">
    <property type="entry name" value="Kinesin_motor_dom"/>
</dbReference>
<evidence type="ECO:0000256" key="12">
    <source>
        <dbReference type="SAM" id="Coils"/>
    </source>
</evidence>
<dbReference type="HOGENOM" id="CLU_005591_0_0_1"/>
<evidence type="ECO:0000256" key="5">
    <source>
        <dbReference type="ARBA" id="ARBA00022840"/>
    </source>
</evidence>
<feature type="compositionally biased region" description="Basic and acidic residues" evidence="13">
    <location>
        <begin position="1265"/>
        <end position="1278"/>
    </location>
</feature>
<evidence type="ECO:0000259" key="14">
    <source>
        <dbReference type="PROSITE" id="PS50067"/>
    </source>
</evidence>
<dbReference type="Ensembl" id="ENSNLET00000004412.3">
    <property type="protein sequence ID" value="ENSNLEP00000004194.1"/>
    <property type="gene ID" value="ENSNLEG00000003410.3"/>
</dbReference>
<dbReference type="Pfam" id="PF25764">
    <property type="entry name" value="KIF21A_4th"/>
    <property type="match status" value="1"/>
</dbReference>
<feature type="compositionally biased region" description="Polar residues" evidence="13">
    <location>
        <begin position="1279"/>
        <end position="1290"/>
    </location>
</feature>
<keyword evidence="8 11" id="KW-0505">Motor protein</keyword>
<dbReference type="CDD" id="cd01372">
    <property type="entry name" value="KISc_KIF4"/>
    <property type="match status" value="1"/>
</dbReference>
<evidence type="ECO:0000256" key="2">
    <source>
        <dbReference type="ARBA" id="ARBA00004245"/>
    </source>
</evidence>
<dbReference type="GO" id="GO:0005929">
    <property type="term" value="C:cilium"/>
    <property type="evidence" value="ECO:0007669"/>
    <property type="project" value="UniProtKB-SubCell"/>
</dbReference>
<dbReference type="EMBL" id="ADFV01038478">
    <property type="status" value="NOT_ANNOTATED_CDS"/>
    <property type="molecule type" value="Genomic_DNA"/>
</dbReference>
<dbReference type="EMBL" id="ADFV01038474">
    <property type="status" value="NOT_ANNOTATED_CDS"/>
    <property type="molecule type" value="Genomic_DNA"/>
</dbReference>
<dbReference type="KEGG" id="nle:100600385"/>
<accession>G1QTC6</accession>
<keyword evidence="6 12" id="KW-0175">Coiled coil</keyword>
<dbReference type="InterPro" id="IPR036961">
    <property type="entry name" value="Kinesin_motor_dom_sf"/>
</dbReference>
<dbReference type="GO" id="GO:0005524">
    <property type="term" value="F:ATP binding"/>
    <property type="evidence" value="ECO:0007669"/>
    <property type="project" value="UniProtKB-UniRule"/>
</dbReference>
<evidence type="ECO:0000313" key="15">
    <source>
        <dbReference type="Ensembl" id="ENSNLEP00000004194.1"/>
    </source>
</evidence>
<keyword evidence="9" id="KW-0206">Cytoskeleton</keyword>
<name>G1QTC6_NOMLE</name>
<dbReference type="OMA" id="YVIMNTF"/>
<dbReference type="eggNOG" id="KOG0244">
    <property type="taxonomic scope" value="Eukaryota"/>
</dbReference>
<dbReference type="RefSeq" id="XP_003267508.1">
    <property type="nucleotide sequence ID" value="XM_003267460.4"/>
</dbReference>
<feature type="coiled-coil region" evidence="12">
    <location>
        <begin position="489"/>
        <end position="516"/>
    </location>
</feature>
<proteinExistence type="inferred from homology"/>
<dbReference type="GO" id="GO:0051231">
    <property type="term" value="P:spindle elongation"/>
    <property type="evidence" value="ECO:0007669"/>
    <property type="project" value="TreeGrafter"/>
</dbReference>
<protein>
    <submittedName>
        <fullName evidence="15">Kinesin family member 27</fullName>
    </submittedName>
</protein>
<dbReference type="STRING" id="61853.ENSNLEP00000004194"/>
<feature type="domain" description="Kinesin motor" evidence="14">
    <location>
        <begin position="5"/>
        <end position="341"/>
    </location>
</feature>
<dbReference type="Proteomes" id="UP000001073">
    <property type="component" value="Chromosome 1a"/>
</dbReference>
<evidence type="ECO:0000256" key="1">
    <source>
        <dbReference type="ARBA" id="ARBA00004138"/>
    </source>
</evidence>
<dbReference type="Gene3D" id="3.40.850.10">
    <property type="entry name" value="Kinesin motor domain"/>
    <property type="match status" value="1"/>
</dbReference>
<dbReference type="GO" id="GO:0007052">
    <property type="term" value="P:mitotic spindle organization"/>
    <property type="evidence" value="ECO:0007669"/>
    <property type="project" value="TreeGrafter"/>
</dbReference>
<dbReference type="EMBL" id="ADFV01038476">
    <property type="status" value="NOT_ANNOTATED_CDS"/>
    <property type="molecule type" value="Genomic_DNA"/>
</dbReference>
<gene>
    <name evidence="15" type="primary">KIF27</name>
</gene>
<dbReference type="PRINTS" id="PR00380">
    <property type="entry name" value="KINESINHEAVY"/>
</dbReference>
<feature type="coiled-coil region" evidence="12">
    <location>
        <begin position="916"/>
        <end position="1038"/>
    </location>
</feature>
<keyword evidence="3" id="KW-0963">Cytoplasm</keyword>
<dbReference type="InterPro" id="IPR019821">
    <property type="entry name" value="Kinesin_motor_CS"/>
</dbReference>
<evidence type="ECO:0000256" key="7">
    <source>
        <dbReference type="ARBA" id="ARBA00023069"/>
    </source>
</evidence>
<dbReference type="GeneID" id="100600385"/>
<evidence type="ECO:0000256" key="10">
    <source>
        <dbReference type="ARBA" id="ARBA00023273"/>
    </source>
</evidence>
<evidence type="ECO:0000256" key="9">
    <source>
        <dbReference type="ARBA" id="ARBA00023212"/>
    </source>
</evidence>
<keyword evidence="7" id="KW-0969">Cilium</keyword>
<feature type="region of interest" description="Disordered" evidence="13">
    <location>
        <begin position="559"/>
        <end position="578"/>
    </location>
</feature>
<dbReference type="GO" id="GO:0008017">
    <property type="term" value="F:microtubule binding"/>
    <property type="evidence" value="ECO:0007669"/>
    <property type="project" value="InterPro"/>
</dbReference>
<dbReference type="GO" id="GO:0021591">
    <property type="term" value="P:ventricular system development"/>
    <property type="evidence" value="ECO:0007669"/>
    <property type="project" value="Ensembl"/>
</dbReference>
<dbReference type="PROSITE" id="PS00411">
    <property type="entry name" value="KINESIN_MOTOR_1"/>
    <property type="match status" value="1"/>
</dbReference>
<evidence type="ECO:0000256" key="8">
    <source>
        <dbReference type="ARBA" id="ARBA00023175"/>
    </source>
</evidence>
<comment type="similarity">
    <text evidence="11">Belongs to the TRAFAC class myosin-kinesin ATPase superfamily. Kinesin family.</text>
</comment>
<dbReference type="InterPro" id="IPR027417">
    <property type="entry name" value="P-loop_NTPase"/>
</dbReference>
<feature type="coiled-coil region" evidence="12">
    <location>
        <begin position="707"/>
        <end position="884"/>
    </location>
</feature>
<dbReference type="GO" id="GO:0051649">
    <property type="term" value="P:establishment of localization in cell"/>
    <property type="evidence" value="ECO:0007669"/>
    <property type="project" value="Ensembl"/>
</dbReference>
<evidence type="ECO:0000313" key="16">
    <source>
        <dbReference type="Proteomes" id="UP000001073"/>
    </source>
</evidence>
<dbReference type="FunCoup" id="G1QTC6">
    <property type="interactions" value="117"/>
</dbReference>
<dbReference type="GO" id="GO:0005875">
    <property type="term" value="C:microtubule associated complex"/>
    <property type="evidence" value="ECO:0007669"/>
    <property type="project" value="TreeGrafter"/>
</dbReference>
<dbReference type="SUPFAM" id="SSF52540">
    <property type="entry name" value="P-loop containing nucleoside triphosphate hydrolases"/>
    <property type="match status" value="1"/>
</dbReference>
<evidence type="ECO:0000256" key="11">
    <source>
        <dbReference type="PROSITE-ProRule" id="PRU00283"/>
    </source>
</evidence>
<keyword evidence="16" id="KW-1185">Reference proteome</keyword>
<dbReference type="PANTHER" id="PTHR47969:SF30">
    <property type="entry name" value="KINESIN FAMILY MEMBER 27"/>
    <property type="match status" value="1"/>
</dbReference>
<sequence length="1399" mass="160284">MEEIPVKVAVRIRPLLCKEVLHNHQVCVRVIPNSQQVIIGRDRVFTFDFVFGKNSTQDEVYNTCIKPLVLSLIEGYNATVFAYGQTGSGKTYTIGGGHIASVVEGQKGIIPRAIQEIFQSISEHPSIDFNVKVSYIEVYKEDLRDLLELETSMKDLHIREDEKGNTVIVGAKECHVESADEVMSLLEMGNAARHTGTTQMNEHSSRSHAIFTISICQVHKNMEAAEDGSWYSPRHIVSKFHFVDLAGSERVTKTGNTGERFKESIQINSGLLALGNVISALGDPRRKSSHIPYRDAKITRLLKDSLGGSAKTVMITCVSPSSSNFDESLNSLKYANRARNIRNKPTVNFSPESDRTDEMEFEIKLLREALQSQQAGVSQTSQIHREGSPDTNRIHSLEEQVAQLQGECLGYQCCVEEAFTFLVDLKDTVRLNQKQQHKLQEWFNMIQEVRKAVLTSFRGIRGTASLEEGPQHVTVLQLKRELKKCQCALAADEVVFNQKELEVKELKNQVQMMVQENKGHAVSLKEAQKVNRLQNEKIIEQQLLVDQLSEELTKLNPSVTSSAKENCGDGPDARIPERRPYTVPFDTHLGHYVYIPSRQDSRKVHTSPPMYSLDRIFAGFRTRSQMLLGHIEEQDEVLHCQFSDNSDDEESEGQEKSETRCRSRSWIQKPDSVCSLVELSDTQDETPNLENEGLKIDCLQESQELNLQKLKNSERILTEAKQRMRELTINIKMKEDLIKELIKTGNDAKSVSKQYSLKVTKLEHDAEQAKVELTETQKQLQELENKDLSDVAMKVKLQKEFRKKMDAAKLRVQVLQKKQQDSKKLASLSIQNEKRANELEQSVDHMKYQKIQLQRKLREENEKRKQLDAVIKRDQQKIKELQLKTGQEEGLKLKAEDLDACNLKRRKGSFGSIDHLQKLDEQKKWLDEEIEKVLNQRQELEELEEDLKKREAIVSKKEALLQEKSHLENKKLRSSQALNTDSLKISTRLNLMEEELSEKNVQLQTSTAEEKTKISEQVEVLQKEKDQLQKRRHSVDEKLKNGRVLSPEEEHVLFQLEEGIEALEAAIEYKNESIQNRQKSLRASLHNLSRSEANVLEKLACLSPVEIRAILFRYFNKVVNLREAERKQQLYNEEMKMKVLERDNMVRELESALDHLKLQCDRRLTLQQKEHEQKMQLLLHHFKEQDGEGIMETFKTYEDKIQQLEKDLYFYKKTSRDHKKKLKELVGEAVRRQLAPSEYHEPGDGVLKPEEGGMLSAELKWASRPESMKLSGREREMDSSASSLRTQPNPQKLWEDIPELPPIHSSLAPPSGHMLGNENKTEIDDNQFTKSHNRLSSQIKVVGNVGQLHGVTPVKLCRKELRQISTLELSLRRSSLGVGIGSMAADSIEVSRKPRDLKT</sequence>
<evidence type="ECO:0000256" key="13">
    <source>
        <dbReference type="SAM" id="MobiDB-lite"/>
    </source>
</evidence>
<dbReference type="GO" id="GO:0003777">
    <property type="term" value="F:microtubule motor activity"/>
    <property type="evidence" value="ECO:0007669"/>
    <property type="project" value="InterPro"/>
</dbReference>
<evidence type="ECO:0000256" key="3">
    <source>
        <dbReference type="ARBA" id="ARBA00022490"/>
    </source>
</evidence>
<dbReference type="PROSITE" id="PS50067">
    <property type="entry name" value="KINESIN_MOTOR_2"/>
    <property type="match status" value="1"/>
</dbReference>
<keyword evidence="10" id="KW-0966">Cell projection</keyword>
<dbReference type="OrthoDB" id="3176171at2759"/>
<dbReference type="EMBL" id="ADFV01038473">
    <property type="status" value="NOT_ANNOTATED_CDS"/>
    <property type="molecule type" value="Genomic_DNA"/>
</dbReference>
<keyword evidence="4 11" id="KW-0547">Nucleotide-binding</keyword>